<name>A0A9K3DT89_HELAN</name>
<reference evidence="1" key="1">
    <citation type="journal article" date="2017" name="Nature">
        <title>The sunflower genome provides insights into oil metabolism, flowering and Asterid evolution.</title>
        <authorList>
            <person name="Badouin H."/>
            <person name="Gouzy J."/>
            <person name="Grassa C.J."/>
            <person name="Murat F."/>
            <person name="Staton S.E."/>
            <person name="Cottret L."/>
            <person name="Lelandais-Briere C."/>
            <person name="Owens G.L."/>
            <person name="Carrere S."/>
            <person name="Mayjonade B."/>
            <person name="Legrand L."/>
            <person name="Gill N."/>
            <person name="Kane N.C."/>
            <person name="Bowers J.E."/>
            <person name="Hubner S."/>
            <person name="Bellec A."/>
            <person name="Berard A."/>
            <person name="Berges H."/>
            <person name="Blanchet N."/>
            <person name="Boniface M.C."/>
            <person name="Brunel D."/>
            <person name="Catrice O."/>
            <person name="Chaidir N."/>
            <person name="Claudel C."/>
            <person name="Donnadieu C."/>
            <person name="Faraut T."/>
            <person name="Fievet G."/>
            <person name="Helmstetter N."/>
            <person name="King M."/>
            <person name="Knapp S.J."/>
            <person name="Lai Z."/>
            <person name="Le Paslier M.C."/>
            <person name="Lippi Y."/>
            <person name="Lorenzon L."/>
            <person name="Mandel J.R."/>
            <person name="Marage G."/>
            <person name="Marchand G."/>
            <person name="Marquand E."/>
            <person name="Bret-Mestries E."/>
            <person name="Morien E."/>
            <person name="Nambeesan S."/>
            <person name="Nguyen T."/>
            <person name="Pegot-Espagnet P."/>
            <person name="Pouilly N."/>
            <person name="Raftis F."/>
            <person name="Sallet E."/>
            <person name="Schiex T."/>
            <person name="Thomas J."/>
            <person name="Vandecasteele C."/>
            <person name="Vares D."/>
            <person name="Vear F."/>
            <person name="Vautrin S."/>
            <person name="Crespi M."/>
            <person name="Mangin B."/>
            <person name="Burke J.M."/>
            <person name="Salse J."/>
            <person name="Munos S."/>
            <person name="Vincourt P."/>
            <person name="Rieseberg L.H."/>
            <person name="Langlade N.B."/>
        </authorList>
    </citation>
    <scope>NUCLEOTIDE SEQUENCE</scope>
    <source>
        <tissue evidence="1">Leaves</tissue>
    </source>
</reference>
<evidence type="ECO:0000313" key="2">
    <source>
        <dbReference type="Proteomes" id="UP000215914"/>
    </source>
</evidence>
<comment type="caution">
    <text evidence="1">The sequence shown here is derived from an EMBL/GenBank/DDBJ whole genome shotgun (WGS) entry which is preliminary data.</text>
</comment>
<organism evidence="1 2">
    <name type="scientific">Helianthus annuus</name>
    <name type="common">Common sunflower</name>
    <dbReference type="NCBI Taxonomy" id="4232"/>
    <lineage>
        <taxon>Eukaryota</taxon>
        <taxon>Viridiplantae</taxon>
        <taxon>Streptophyta</taxon>
        <taxon>Embryophyta</taxon>
        <taxon>Tracheophyta</taxon>
        <taxon>Spermatophyta</taxon>
        <taxon>Magnoliopsida</taxon>
        <taxon>eudicotyledons</taxon>
        <taxon>Gunneridae</taxon>
        <taxon>Pentapetalae</taxon>
        <taxon>asterids</taxon>
        <taxon>campanulids</taxon>
        <taxon>Asterales</taxon>
        <taxon>Asteraceae</taxon>
        <taxon>Asteroideae</taxon>
        <taxon>Heliantheae alliance</taxon>
        <taxon>Heliantheae</taxon>
        <taxon>Helianthus</taxon>
    </lineage>
</organism>
<dbReference type="Proteomes" id="UP000215914">
    <property type="component" value="Unassembled WGS sequence"/>
</dbReference>
<reference evidence="1" key="2">
    <citation type="submission" date="2020-06" db="EMBL/GenBank/DDBJ databases">
        <title>Helianthus annuus Genome sequencing and assembly Release 2.</title>
        <authorList>
            <person name="Gouzy J."/>
            <person name="Langlade N."/>
            <person name="Munos S."/>
        </authorList>
    </citation>
    <scope>NUCLEOTIDE SEQUENCE</scope>
    <source>
        <tissue evidence="1">Leaves</tissue>
    </source>
</reference>
<evidence type="ECO:0000313" key="1">
    <source>
        <dbReference type="EMBL" id="KAF5760097.1"/>
    </source>
</evidence>
<gene>
    <name evidence="1" type="ORF">HanXRQr2_Chr16g0749281</name>
</gene>
<protein>
    <submittedName>
        <fullName evidence="1">Uncharacterized protein</fullName>
    </submittedName>
</protein>
<dbReference type="EMBL" id="MNCJ02000331">
    <property type="protein sequence ID" value="KAF5760097.1"/>
    <property type="molecule type" value="Genomic_DNA"/>
</dbReference>
<accession>A0A9K3DT89</accession>
<dbReference type="Gramene" id="mRNA:HanXRQr2_Chr16g0749281">
    <property type="protein sequence ID" value="CDS:HanXRQr2_Chr16g0749281.1"/>
    <property type="gene ID" value="HanXRQr2_Chr16g0749281"/>
</dbReference>
<proteinExistence type="predicted"/>
<dbReference type="AlphaFoldDB" id="A0A9K3DT89"/>
<keyword evidence="2" id="KW-1185">Reference proteome</keyword>
<sequence length="73" mass="8890">MFISFNRTLYLHGVRIQHNYSCFKILSISLSFLKKPRSYSWSYICPRVFTSSYIYRFCFFQRCIRVSQIDAVR</sequence>